<reference evidence="1 2" key="1">
    <citation type="journal article" date="2011" name="Biochem. Biophys. Res. Commun.">
        <title>Increased number of Arginine-based salt bridges contributes to the thermotolerance of thermotolerant acetic acid bacteria, Acetobacter tropicalis SKU1100.</title>
        <authorList>
            <person name="Matsutani M."/>
            <person name="Hirakawa H."/>
            <person name="Nishikura M."/>
            <person name="Soemphol W."/>
            <person name="Ali I.A.I."/>
            <person name="Yakushi T."/>
            <person name="Matsushita K."/>
        </authorList>
    </citation>
    <scope>NUCLEOTIDE SEQUENCE [LARGE SCALE GENOMIC DNA]</scope>
    <source>
        <strain evidence="1 2">NBRC 101654</strain>
    </source>
</reference>
<evidence type="ECO:0000313" key="2">
    <source>
        <dbReference type="Proteomes" id="UP000004319"/>
    </source>
</evidence>
<accession>F7VF12</accession>
<sequence>MPDSIPLRNKYKADTPPTAHQNALSVYQNKGMVQGFGRKRKTINKNLKNSAPFAP</sequence>
<comment type="caution">
    <text evidence="1">The sequence shown here is derived from an EMBL/GenBank/DDBJ whole genome shotgun (WGS) entry which is preliminary data.</text>
</comment>
<protein>
    <submittedName>
        <fullName evidence="1">Uncharacterized protein</fullName>
    </submittedName>
</protein>
<dbReference type="AlphaFoldDB" id="F7VF12"/>
<name>F7VF12_9PROT</name>
<evidence type="ECO:0000313" key="1">
    <source>
        <dbReference type="EMBL" id="GAA08957.1"/>
    </source>
</evidence>
<organism evidence="1 2">
    <name type="scientific">Acetobacter tropicalis NBRC 101654</name>
    <dbReference type="NCBI Taxonomy" id="749388"/>
    <lineage>
        <taxon>Bacteria</taxon>
        <taxon>Pseudomonadati</taxon>
        <taxon>Pseudomonadota</taxon>
        <taxon>Alphaproteobacteria</taxon>
        <taxon>Acetobacterales</taxon>
        <taxon>Acetobacteraceae</taxon>
        <taxon>Acetobacter</taxon>
    </lineage>
</organism>
<gene>
    <name evidence="1" type="ORF">ATPR_1961</name>
</gene>
<dbReference type="EMBL" id="BABS01000058">
    <property type="protein sequence ID" value="GAA08957.1"/>
    <property type="molecule type" value="Genomic_DNA"/>
</dbReference>
<proteinExistence type="predicted"/>
<dbReference type="Proteomes" id="UP000004319">
    <property type="component" value="Unassembled WGS sequence"/>
</dbReference>